<evidence type="ECO:0000313" key="1">
    <source>
        <dbReference type="EMBL" id="QXN75052.1"/>
    </source>
</evidence>
<sequence length="61" mass="6941">MKLNYPLSLCCVRKTFFTVFLGVFLLLAWLFALSSCSRTFTLSVGSAENFELRDSLTLKIK</sequence>
<dbReference type="EMBL" id="MZ089760">
    <property type="protein sequence ID" value="QXN75052.1"/>
    <property type="molecule type" value="Genomic_DNA"/>
</dbReference>
<accession>A0A8F5MKH5</accession>
<name>A0A8F5MKH5_9VIRU</name>
<organism evidence="1">
    <name type="scientific">Microvirus mar14</name>
    <dbReference type="NCBI Taxonomy" id="2851146"/>
    <lineage>
        <taxon>Viruses</taxon>
        <taxon>Monodnaviria</taxon>
        <taxon>Sangervirae</taxon>
        <taxon>Phixviricota</taxon>
        <taxon>Malgrandaviricetes</taxon>
        <taxon>Petitvirales</taxon>
        <taxon>Microviridae</taxon>
    </lineage>
</organism>
<proteinExistence type="predicted"/>
<protein>
    <submittedName>
        <fullName evidence="1">Uncharacterized protein</fullName>
    </submittedName>
</protein>
<reference evidence="1" key="1">
    <citation type="submission" date="2021-04" db="EMBL/GenBank/DDBJ databases">
        <title>Genomes of microviruses identified in yellow-bellied marmot fecal samples.</title>
        <authorList>
            <person name="Varsani A."/>
            <person name="Kraberger S."/>
            <person name="Chatterjee A."/>
            <person name="Richet C."/>
            <person name="Fontenele R.S."/>
            <person name="Schmidlin K."/>
            <person name="Blumstein D.T."/>
        </authorList>
    </citation>
    <scope>NUCLEOTIDE SEQUENCE</scope>
    <source>
        <strain evidence="1">Mar14</strain>
    </source>
</reference>